<dbReference type="Gene3D" id="3.40.50.150">
    <property type="entry name" value="Vaccinia Virus protein VP39"/>
    <property type="match status" value="1"/>
</dbReference>
<keyword evidence="6 10" id="KW-0949">S-adenosyl-L-methionine</keyword>
<dbReference type="InterPro" id="IPR039772">
    <property type="entry name" value="Bin3-like"/>
</dbReference>
<dbReference type="AlphaFoldDB" id="E9GYM9"/>
<evidence type="ECO:0000256" key="11">
    <source>
        <dbReference type="RuleBase" id="RU367087"/>
    </source>
</evidence>
<evidence type="ECO:0000256" key="7">
    <source>
        <dbReference type="ARBA" id="ARBA00044650"/>
    </source>
</evidence>
<dbReference type="InterPro" id="IPR029063">
    <property type="entry name" value="SAM-dependent_MTases_sf"/>
</dbReference>
<evidence type="ECO:0000256" key="9">
    <source>
        <dbReference type="ARBA" id="ARBA00045273"/>
    </source>
</evidence>
<keyword evidence="5 11" id="KW-0808">Transferase</keyword>
<dbReference type="PROSITE" id="PS51515">
    <property type="entry name" value="BIN3_SAM"/>
    <property type="match status" value="1"/>
</dbReference>
<dbReference type="Pfam" id="PF13679">
    <property type="entry name" value="Methyltransf_32"/>
    <property type="match status" value="1"/>
</dbReference>
<dbReference type="InParanoid" id="E9GYM9"/>
<evidence type="ECO:0000256" key="8">
    <source>
        <dbReference type="ARBA" id="ARBA00044707"/>
    </source>
</evidence>
<evidence type="ECO:0000256" key="10">
    <source>
        <dbReference type="PROSITE-ProRule" id="PRU00848"/>
    </source>
</evidence>
<evidence type="ECO:0000256" key="1">
    <source>
        <dbReference type="ARBA" id="ARBA00004496"/>
    </source>
</evidence>
<dbReference type="eggNOG" id="KOG2899">
    <property type="taxonomic scope" value="Eukaryota"/>
</dbReference>
<sequence length="254" mass="29471">MAKNKKNDDEFEPGAAQFGNFINYYEFNPPKNRLALFEGKFCECFSSDKRKILCLDVGCNTGELTRGLHEMLSSGQAAVRMMGVDLDPQLVQRANETIANEPESEMQFHALNVVTQVEERDQLWNRYLESQEPERKRFDIAFCFSTTMWIHLNHGDAGLESLLACLATWADNVVIEPQPWKCYRNAARRLRRANRPPFPLFDSLVHRSSVHDHIDDIFRNRLGMELHTHLGHSEWQRPVLWYRHKPTANLAISN</sequence>
<dbReference type="FunFam" id="3.40.50.150:FF:000138">
    <property type="entry name" value="BCDIN3 domain containing RNA methyltransferase"/>
    <property type="match status" value="1"/>
</dbReference>
<accession>E9GYM9</accession>
<dbReference type="Proteomes" id="UP000000305">
    <property type="component" value="Unassembled WGS sequence"/>
</dbReference>
<dbReference type="GO" id="GO:0032259">
    <property type="term" value="P:methylation"/>
    <property type="evidence" value="ECO:0007669"/>
    <property type="project" value="UniProtKB-KW"/>
</dbReference>
<keyword evidence="4 11" id="KW-0489">Methyltransferase</keyword>
<dbReference type="STRING" id="6669.E9GYM9"/>
<name>E9GYM9_DAPPU</name>
<dbReference type="InterPro" id="IPR010675">
    <property type="entry name" value="Bin3_C"/>
</dbReference>
<dbReference type="PANTHER" id="PTHR12315">
    <property type="entry name" value="BICOID-INTERACTING PROTEIN RELATED"/>
    <property type="match status" value="1"/>
</dbReference>
<gene>
    <name evidence="13" type="ORF">DAPPUDRAFT_306770</name>
</gene>
<organism evidence="13 14">
    <name type="scientific">Daphnia pulex</name>
    <name type="common">Water flea</name>
    <dbReference type="NCBI Taxonomy" id="6669"/>
    <lineage>
        <taxon>Eukaryota</taxon>
        <taxon>Metazoa</taxon>
        <taxon>Ecdysozoa</taxon>
        <taxon>Arthropoda</taxon>
        <taxon>Crustacea</taxon>
        <taxon>Branchiopoda</taxon>
        <taxon>Diplostraca</taxon>
        <taxon>Cladocera</taxon>
        <taxon>Anomopoda</taxon>
        <taxon>Daphniidae</taxon>
        <taxon>Daphnia</taxon>
    </lineage>
</organism>
<evidence type="ECO:0000256" key="6">
    <source>
        <dbReference type="ARBA" id="ARBA00022691"/>
    </source>
</evidence>
<evidence type="ECO:0000256" key="5">
    <source>
        <dbReference type="ARBA" id="ARBA00022679"/>
    </source>
</evidence>
<proteinExistence type="inferred from homology"/>
<dbReference type="GO" id="GO:0005737">
    <property type="term" value="C:cytoplasm"/>
    <property type="evidence" value="ECO:0000318"/>
    <property type="project" value="GO_Central"/>
</dbReference>
<dbReference type="OrthoDB" id="273070at2759"/>
<dbReference type="GO" id="GO:0008171">
    <property type="term" value="F:O-methyltransferase activity"/>
    <property type="evidence" value="ECO:0000318"/>
    <property type="project" value="GO_Central"/>
</dbReference>
<comment type="function">
    <text evidence="9">O-methyltransferase that specifically monomethylates 5'-monophosphate of cytoplasmic histidyl tRNA (tRNA(His)), acting as a capping enzyme by protecting tRNA(His) from cleavage by DICER1. Also able, with less efficiently, to methylate the 5' monophosphate of a subset of pre-miRNAs, acting as a negative regulator of miRNA processing. The 5' monophosphate of pre-miRNAs is recognized by DICER1 and is required for pre-miRNAs processing: methylation at this position reduces the processing of pre-miRNAs by DICER1. Was also reported to mediate dimethylation of pre-miR-145; however dimethylation cannot be reproduced by another group which observes a monomethylation of pre-miR-145.</text>
</comment>
<dbReference type="SUPFAM" id="SSF53335">
    <property type="entry name" value="S-adenosyl-L-methionine-dependent methyltransferases"/>
    <property type="match status" value="1"/>
</dbReference>
<keyword evidence="3" id="KW-0963">Cytoplasm</keyword>
<evidence type="ECO:0000256" key="3">
    <source>
        <dbReference type="ARBA" id="ARBA00022490"/>
    </source>
</evidence>
<dbReference type="GO" id="GO:2000632">
    <property type="term" value="P:negative regulation of pre-miRNA processing"/>
    <property type="evidence" value="ECO:0000318"/>
    <property type="project" value="GO_Central"/>
</dbReference>
<dbReference type="CDD" id="cd02440">
    <property type="entry name" value="AdoMet_MTases"/>
    <property type="match status" value="1"/>
</dbReference>
<evidence type="ECO:0000256" key="2">
    <source>
        <dbReference type="ARBA" id="ARBA00008361"/>
    </source>
</evidence>
<dbReference type="KEGG" id="dpx:DAPPUDRAFT_306770"/>
<dbReference type="EC" id="2.1.1.-" evidence="11"/>
<dbReference type="GO" id="GO:0008173">
    <property type="term" value="F:RNA methyltransferase activity"/>
    <property type="evidence" value="ECO:0000318"/>
    <property type="project" value="GO_Central"/>
</dbReference>
<dbReference type="EMBL" id="GL732575">
    <property type="protein sequence ID" value="EFX75425.1"/>
    <property type="molecule type" value="Genomic_DNA"/>
</dbReference>
<dbReference type="InterPro" id="IPR024160">
    <property type="entry name" value="BIN3_SAM-bd_dom"/>
</dbReference>
<comment type="catalytic activity">
    <reaction evidence="7">
        <text>a 5'-end 5'-phospho-ribonucleoside-RNA + 2 S-adenosyl-L-methionine = a 5'-end (5'-bismethylphospho)-ribonucleoside-RNA + 2 S-adenosyl-L-homocysteine</text>
        <dbReference type="Rhea" id="RHEA:58640"/>
        <dbReference type="Rhea" id="RHEA-COMP:15179"/>
        <dbReference type="Rhea" id="RHEA-COMP:15182"/>
        <dbReference type="ChEBI" id="CHEBI:57856"/>
        <dbReference type="ChEBI" id="CHEBI:59789"/>
        <dbReference type="ChEBI" id="CHEBI:138282"/>
        <dbReference type="ChEBI" id="CHEBI:142777"/>
    </reaction>
</comment>
<feature type="domain" description="Bin3-type SAM" evidence="12">
    <location>
        <begin position="31"/>
        <end position="247"/>
    </location>
</feature>
<evidence type="ECO:0000313" key="13">
    <source>
        <dbReference type="EMBL" id="EFX75425.1"/>
    </source>
</evidence>
<evidence type="ECO:0000313" key="14">
    <source>
        <dbReference type="Proteomes" id="UP000000305"/>
    </source>
</evidence>
<dbReference type="OMA" id="LNHHDQG"/>
<reference evidence="13 14" key="1">
    <citation type="journal article" date="2011" name="Science">
        <title>The ecoresponsive genome of Daphnia pulex.</title>
        <authorList>
            <person name="Colbourne J.K."/>
            <person name="Pfrender M.E."/>
            <person name="Gilbert D."/>
            <person name="Thomas W.K."/>
            <person name="Tucker A."/>
            <person name="Oakley T.H."/>
            <person name="Tokishita S."/>
            <person name="Aerts A."/>
            <person name="Arnold G.J."/>
            <person name="Basu M.K."/>
            <person name="Bauer D.J."/>
            <person name="Caceres C.E."/>
            <person name="Carmel L."/>
            <person name="Casola C."/>
            <person name="Choi J.H."/>
            <person name="Detter J.C."/>
            <person name="Dong Q."/>
            <person name="Dusheyko S."/>
            <person name="Eads B.D."/>
            <person name="Frohlich T."/>
            <person name="Geiler-Samerotte K.A."/>
            <person name="Gerlach D."/>
            <person name="Hatcher P."/>
            <person name="Jogdeo S."/>
            <person name="Krijgsveld J."/>
            <person name="Kriventseva E.V."/>
            <person name="Kultz D."/>
            <person name="Laforsch C."/>
            <person name="Lindquist E."/>
            <person name="Lopez J."/>
            <person name="Manak J.R."/>
            <person name="Muller J."/>
            <person name="Pangilinan J."/>
            <person name="Patwardhan R.P."/>
            <person name="Pitluck S."/>
            <person name="Pritham E.J."/>
            <person name="Rechtsteiner A."/>
            <person name="Rho M."/>
            <person name="Rogozin I.B."/>
            <person name="Sakarya O."/>
            <person name="Salamov A."/>
            <person name="Schaack S."/>
            <person name="Shapiro H."/>
            <person name="Shiga Y."/>
            <person name="Skalitzky C."/>
            <person name="Smith Z."/>
            <person name="Souvorov A."/>
            <person name="Sung W."/>
            <person name="Tang Z."/>
            <person name="Tsuchiya D."/>
            <person name="Tu H."/>
            <person name="Vos H."/>
            <person name="Wang M."/>
            <person name="Wolf Y.I."/>
            <person name="Yamagata H."/>
            <person name="Yamada T."/>
            <person name="Ye Y."/>
            <person name="Shaw J.R."/>
            <person name="Andrews J."/>
            <person name="Crease T.J."/>
            <person name="Tang H."/>
            <person name="Lucas S.M."/>
            <person name="Robertson H.M."/>
            <person name="Bork P."/>
            <person name="Koonin E.V."/>
            <person name="Zdobnov E.M."/>
            <person name="Grigoriev I.V."/>
            <person name="Lynch M."/>
            <person name="Boore J.L."/>
        </authorList>
    </citation>
    <scope>NUCLEOTIDE SEQUENCE [LARGE SCALE GENOMIC DNA]</scope>
</reference>
<protein>
    <recommendedName>
        <fullName evidence="11">RNA methyltransferase</fullName>
        <ecNumber evidence="11">2.1.1.-</ecNumber>
    </recommendedName>
</protein>
<dbReference type="Pfam" id="PF06859">
    <property type="entry name" value="Bin3"/>
    <property type="match status" value="1"/>
</dbReference>
<evidence type="ECO:0000256" key="4">
    <source>
        <dbReference type="ARBA" id="ARBA00022603"/>
    </source>
</evidence>
<comment type="catalytic activity">
    <reaction evidence="8">
        <text>a 5'-end 5'-phospho-ribonucleoside-RNA + S-adenosyl-L-methionine = a 5'-end (5'-methylphospho)-ribonucleoside-RNA + S-adenosyl-L-homocysteine</text>
        <dbReference type="Rhea" id="RHEA:58656"/>
        <dbReference type="Rhea" id="RHEA-COMP:15179"/>
        <dbReference type="Rhea" id="RHEA-COMP:15181"/>
        <dbReference type="ChEBI" id="CHEBI:57856"/>
        <dbReference type="ChEBI" id="CHEBI:59789"/>
        <dbReference type="ChEBI" id="CHEBI:138282"/>
        <dbReference type="ChEBI" id="CHEBI:142776"/>
    </reaction>
</comment>
<comment type="similarity">
    <text evidence="2 11">Belongs to the methyltransferase superfamily.</text>
</comment>
<dbReference type="InterPro" id="IPR025714">
    <property type="entry name" value="Methyltranfer_dom"/>
</dbReference>
<dbReference type="PANTHER" id="PTHR12315:SF1">
    <property type="entry name" value="RNA 5'-MONOPHOSPHATE METHYLTRANSFERASE"/>
    <property type="match status" value="1"/>
</dbReference>
<comment type="subcellular location">
    <subcellularLocation>
        <location evidence="1">Cytoplasm</location>
    </subcellularLocation>
</comment>
<dbReference type="FunCoup" id="E9GYM9">
    <property type="interactions" value="543"/>
</dbReference>
<dbReference type="HOGENOM" id="CLU_082749_0_0_1"/>
<evidence type="ECO:0000259" key="12">
    <source>
        <dbReference type="PROSITE" id="PS51515"/>
    </source>
</evidence>
<keyword evidence="14" id="KW-1185">Reference proteome</keyword>